<keyword evidence="4" id="KW-0411">Iron-sulfur</keyword>
<feature type="domain" description="F420-non-reducing hydrogenase iron-sulfur subunit D" evidence="5">
    <location>
        <begin position="8"/>
        <end position="127"/>
    </location>
</feature>
<keyword evidence="1" id="KW-0479">Metal-binding</keyword>
<name>A0AAU0UR65_9FIRM</name>
<proteinExistence type="predicted"/>
<evidence type="ECO:0000259" key="5">
    <source>
        <dbReference type="Pfam" id="PF02662"/>
    </source>
</evidence>
<dbReference type="KEGG" id="dbc:MFMK1_003146"/>
<evidence type="ECO:0000256" key="3">
    <source>
        <dbReference type="ARBA" id="ARBA00023004"/>
    </source>
</evidence>
<sequence length="136" mass="15013">MSDKHDTILVYACRHSAYRAADEAGRKRLTYSPRVEIVPLPCSGAVSVHEIILSLENEADGVIIMGCNQGSCHHQNGNHWAEQRAGEVRKKLDQMGMNQDKVQFINIGPDNAHQFVKAVEQMIISLEEGSSREAAG</sequence>
<keyword evidence="3" id="KW-0408">Iron</keyword>
<evidence type="ECO:0000256" key="2">
    <source>
        <dbReference type="ARBA" id="ARBA00023002"/>
    </source>
</evidence>
<evidence type="ECO:0000313" key="6">
    <source>
        <dbReference type="EMBL" id="WRO23289.1"/>
    </source>
</evidence>
<dbReference type="Pfam" id="PF02662">
    <property type="entry name" value="FlpD"/>
    <property type="match status" value="1"/>
</dbReference>
<evidence type="ECO:0000256" key="4">
    <source>
        <dbReference type="ARBA" id="ARBA00023014"/>
    </source>
</evidence>
<keyword evidence="2" id="KW-0560">Oxidoreductase</keyword>
<dbReference type="AlphaFoldDB" id="A0AAU0UR65"/>
<keyword evidence="7" id="KW-1185">Reference proteome</keyword>
<dbReference type="GO" id="GO:0046872">
    <property type="term" value="F:metal ion binding"/>
    <property type="evidence" value="ECO:0007669"/>
    <property type="project" value="UniProtKB-KW"/>
</dbReference>
<protein>
    <submittedName>
        <fullName evidence="6">Hydrogenase iron-sulfur subunit</fullName>
    </submittedName>
</protein>
<dbReference type="GO" id="GO:0016491">
    <property type="term" value="F:oxidoreductase activity"/>
    <property type="evidence" value="ECO:0007669"/>
    <property type="project" value="UniProtKB-KW"/>
</dbReference>
<evidence type="ECO:0000256" key="1">
    <source>
        <dbReference type="ARBA" id="ARBA00022723"/>
    </source>
</evidence>
<dbReference type="EMBL" id="CP121694">
    <property type="protein sequence ID" value="WRO23289.1"/>
    <property type="molecule type" value="Genomic_DNA"/>
</dbReference>
<evidence type="ECO:0000313" key="7">
    <source>
        <dbReference type="Proteomes" id="UP001329915"/>
    </source>
</evidence>
<reference evidence="6 7" key="1">
    <citation type="submission" date="2023-04" db="EMBL/GenBank/DDBJ databases">
        <authorList>
            <person name="Hsu D."/>
        </authorList>
    </citation>
    <scope>NUCLEOTIDE SEQUENCE [LARGE SCALE GENOMIC DNA]</scope>
    <source>
        <strain evidence="6 7">MK1</strain>
    </source>
</reference>
<dbReference type="InterPro" id="IPR003813">
    <property type="entry name" value="MvhD/FlpD"/>
</dbReference>
<dbReference type="Proteomes" id="UP001329915">
    <property type="component" value="Chromosome"/>
</dbReference>
<gene>
    <name evidence="6" type="ORF">MFMK1_003146</name>
</gene>
<accession>A0AAU0UR65</accession>
<organism evidence="6 7">
    <name type="scientific">Metallumcola ferriviriculae</name>
    <dbReference type="NCBI Taxonomy" id="3039180"/>
    <lineage>
        <taxon>Bacteria</taxon>
        <taxon>Bacillati</taxon>
        <taxon>Bacillota</taxon>
        <taxon>Clostridia</taxon>
        <taxon>Neomoorellales</taxon>
        <taxon>Desulfitibacteraceae</taxon>
        <taxon>Metallumcola</taxon>
    </lineage>
</organism>
<dbReference type="GO" id="GO:0051536">
    <property type="term" value="F:iron-sulfur cluster binding"/>
    <property type="evidence" value="ECO:0007669"/>
    <property type="project" value="UniProtKB-KW"/>
</dbReference>
<dbReference type="RefSeq" id="WP_366922671.1">
    <property type="nucleotide sequence ID" value="NZ_CP121694.1"/>
</dbReference>